<dbReference type="AlphaFoldDB" id="A0A6J4J193"/>
<name>A0A6J4J193_9CHLR</name>
<organism evidence="2">
    <name type="scientific">uncultured Chloroflexia bacterium</name>
    <dbReference type="NCBI Taxonomy" id="1672391"/>
    <lineage>
        <taxon>Bacteria</taxon>
        <taxon>Bacillati</taxon>
        <taxon>Chloroflexota</taxon>
        <taxon>Chloroflexia</taxon>
        <taxon>environmental samples</taxon>
    </lineage>
</organism>
<dbReference type="InterPro" id="IPR011856">
    <property type="entry name" value="tRNA_endonuc-like_dom_sf"/>
</dbReference>
<feature type="domain" description="DUF4268" evidence="1">
    <location>
        <begin position="175"/>
        <end position="309"/>
    </location>
</feature>
<dbReference type="EMBL" id="CADCTR010000848">
    <property type="protein sequence ID" value="CAA9267652.1"/>
    <property type="molecule type" value="Genomic_DNA"/>
</dbReference>
<dbReference type="GO" id="GO:0003676">
    <property type="term" value="F:nucleic acid binding"/>
    <property type="evidence" value="ECO:0007669"/>
    <property type="project" value="InterPro"/>
</dbReference>
<protein>
    <recommendedName>
        <fullName evidence="1">DUF4268 domain-containing protein</fullName>
    </recommendedName>
</protein>
<reference evidence="2" key="1">
    <citation type="submission" date="2020-02" db="EMBL/GenBank/DDBJ databases">
        <authorList>
            <person name="Meier V. D."/>
        </authorList>
    </citation>
    <scope>NUCLEOTIDE SEQUENCE</scope>
    <source>
        <strain evidence="2">AVDCRST_MAG93</strain>
    </source>
</reference>
<gene>
    <name evidence="2" type="ORF">AVDCRST_MAG93-2488</name>
</gene>
<dbReference type="InterPro" id="IPR025364">
    <property type="entry name" value="DUF4268"/>
</dbReference>
<dbReference type="Pfam" id="PF14088">
    <property type="entry name" value="DUF4268"/>
    <property type="match status" value="1"/>
</dbReference>
<sequence>MLAEKFGVLKRVDLRLLWPNEALDFTPWLAQNLAVLGDTLGLDLELRLVEAPVGSFSLDLLAHDLGRDRAVIIENQIEPTDHDHLGKLLTYAAGHDASVAVWVAPEFREEHRQALDWLNQLTDASTEFFGVVVEAIQIDDSRPACNFRLVAFPNDWRKSNVSSGTQAPSGRGEAYRAFFQTLIDRLRTEHAFTQARKAQPNSWYYFSSGTSGIYYGFTFPQGGRARAEVYIDRQDVAWNKWVFDALYAQREDIEAAFGEELEWERTDNRRFSRVALYRQGSIDDPPEMLEDIRSWAIKRLLRFKQVVGPRAAALASAVGQPPSLTDFTDAP</sequence>
<proteinExistence type="predicted"/>
<evidence type="ECO:0000313" key="2">
    <source>
        <dbReference type="EMBL" id="CAA9267652.1"/>
    </source>
</evidence>
<accession>A0A6J4J193</accession>
<dbReference type="Gene3D" id="3.40.1350.10">
    <property type="match status" value="1"/>
</dbReference>
<evidence type="ECO:0000259" key="1">
    <source>
        <dbReference type="Pfam" id="PF14088"/>
    </source>
</evidence>